<comment type="caution">
    <text evidence="11">The sequence shown here is derived from an EMBL/GenBank/DDBJ whole genome shotgun (WGS) entry which is preliminary data.</text>
</comment>
<sequence>MTATLTTPRGGAAQRSGTASAAVRKPRPSGPDGVHGLSLALWIAVAAFVLVPIGAILVLAAGGSQLHVLVQGDVVEAATNSLVSAGASALGAVVIGTALAVLLDRTDLAGRRGLRLLALTPLLVPPFVGAIAWLGIAGPTSPVNLWWSQAFGGPLWSIYGADGVILLLTVHSYPIAMLIVSAALRRVPSDLEQAARIAGASPARSVFTITVPLLRPALLSSFVLIAVGNLADFGIPSIIGLPEQYTTLATLVYRYLQSGTVDEPLAVVATIGVVLLLLALAALVVDFLIGRSRWELDSSSSAPQLLPLGRARVPASIVTWVLVLTVTVLPLLALLQQSLLRAPGLALVPENLTLDNVVKAVTSANAIQGATNSVMLAVLAALICGFLGLGIAVLVTRTRMRGSGPLRALAMLPQAVPGIVIAVAWLVLAPHIGLFNTPWLILCAYVTSFTALVVQAVAAPLASTPASAEEAARIGGAGRMRALVDISSRMAAPAAISGAVLVAVTAVRELTLSVLLLSPGSQTLGVAIFNLQQAGAFNTAAALSLIVALLGVAVIGVATRAPK</sequence>
<dbReference type="Pfam" id="PF00528">
    <property type="entry name" value="BPD_transp_1"/>
    <property type="match status" value="2"/>
</dbReference>
<dbReference type="InterPro" id="IPR035906">
    <property type="entry name" value="MetI-like_sf"/>
</dbReference>
<feature type="transmembrane region" description="Helical" evidence="8">
    <location>
        <begin position="265"/>
        <end position="290"/>
    </location>
</feature>
<dbReference type="Proteomes" id="UP000490386">
    <property type="component" value="Unassembled WGS sequence"/>
</dbReference>
<proteinExistence type="inferred from homology"/>
<dbReference type="CDD" id="cd06261">
    <property type="entry name" value="TM_PBP2"/>
    <property type="match status" value="2"/>
</dbReference>
<protein>
    <submittedName>
        <fullName evidence="11">Iron ABC transporter permease</fullName>
    </submittedName>
</protein>
<feature type="transmembrane region" description="Helical" evidence="8">
    <location>
        <begin position="536"/>
        <end position="558"/>
    </location>
</feature>
<keyword evidence="7 8" id="KW-0472">Membrane</keyword>
<dbReference type="EMBL" id="WBJX01000004">
    <property type="protein sequence ID" value="KAB1637316.1"/>
    <property type="molecule type" value="Genomic_DNA"/>
</dbReference>
<dbReference type="SUPFAM" id="SSF161098">
    <property type="entry name" value="MetI-like"/>
    <property type="match status" value="2"/>
</dbReference>
<keyword evidence="12" id="KW-1185">Reference proteome</keyword>
<keyword evidence="2 8" id="KW-0813">Transport</keyword>
<gene>
    <name evidence="11" type="ORF">F8O03_13685</name>
</gene>
<feature type="transmembrane region" description="Helical" evidence="8">
    <location>
        <begin position="82"/>
        <end position="102"/>
    </location>
</feature>
<dbReference type="PANTHER" id="PTHR43357:SF3">
    <property type="entry name" value="FE(3+)-TRANSPORT SYSTEM PERMEASE PROTEIN FBPB 2"/>
    <property type="match status" value="1"/>
</dbReference>
<feature type="transmembrane region" description="Helical" evidence="8">
    <location>
        <begin position="439"/>
        <end position="461"/>
    </location>
</feature>
<feature type="region of interest" description="Disordered" evidence="9">
    <location>
        <begin position="1"/>
        <end position="31"/>
    </location>
</feature>
<feature type="transmembrane region" description="Helical" evidence="8">
    <location>
        <begin position="34"/>
        <end position="62"/>
    </location>
</feature>
<evidence type="ECO:0000256" key="3">
    <source>
        <dbReference type="ARBA" id="ARBA00022475"/>
    </source>
</evidence>
<dbReference type="AlphaFoldDB" id="A0A7J5B0E8"/>
<evidence type="ECO:0000256" key="8">
    <source>
        <dbReference type="RuleBase" id="RU363032"/>
    </source>
</evidence>
<dbReference type="RefSeq" id="WP_151424339.1">
    <property type="nucleotide sequence ID" value="NZ_WBJX01000004.1"/>
</dbReference>
<keyword evidence="3" id="KW-1003">Cell membrane</keyword>
<feature type="transmembrane region" description="Helical" evidence="8">
    <location>
        <begin position="114"/>
        <end position="136"/>
    </location>
</feature>
<comment type="similarity">
    <text evidence="8">Belongs to the binding-protein-dependent transport system permease family.</text>
</comment>
<evidence type="ECO:0000313" key="12">
    <source>
        <dbReference type="Proteomes" id="UP000490386"/>
    </source>
</evidence>
<keyword evidence="5 8" id="KW-0812">Transmembrane</keyword>
<evidence type="ECO:0000256" key="5">
    <source>
        <dbReference type="ARBA" id="ARBA00022692"/>
    </source>
</evidence>
<evidence type="ECO:0000256" key="6">
    <source>
        <dbReference type="ARBA" id="ARBA00022989"/>
    </source>
</evidence>
<keyword evidence="6 8" id="KW-1133">Transmembrane helix</keyword>
<accession>A0A7J5B0E8</accession>
<dbReference type="OrthoDB" id="27542at2"/>
<name>A0A7J5B0E8_9MICO</name>
<dbReference type="GO" id="GO:0005886">
    <property type="term" value="C:plasma membrane"/>
    <property type="evidence" value="ECO:0007669"/>
    <property type="project" value="UniProtKB-SubCell"/>
</dbReference>
<dbReference type="Gene3D" id="1.10.3720.10">
    <property type="entry name" value="MetI-like"/>
    <property type="match status" value="2"/>
</dbReference>
<feature type="transmembrane region" description="Helical" evidence="8">
    <location>
        <begin position="408"/>
        <end position="427"/>
    </location>
</feature>
<dbReference type="GO" id="GO:0055085">
    <property type="term" value="P:transmembrane transport"/>
    <property type="evidence" value="ECO:0007669"/>
    <property type="project" value="InterPro"/>
</dbReference>
<evidence type="ECO:0000313" key="11">
    <source>
        <dbReference type="EMBL" id="KAB1637316.1"/>
    </source>
</evidence>
<evidence type="ECO:0000256" key="9">
    <source>
        <dbReference type="SAM" id="MobiDB-lite"/>
    </source>
</evidence>
<comment type="subcellular location">
    <subcellularLocation>
        <location evidence="1">Cell inner membrane</location>
        <topology evidence="1">Multi-pass membrane protein</topology>
    </subcellularLocation>
    <subcellularLocation>
        <location evidence="8">Cell membrane</location>
        <topology evidence="8">Multi-pass membrane protein</topology>
    </subcellularLocation>
</comment>
<dbReference type="PROSITE" id="PS50928">
    <property type="entry name" value="ABC_TM1"/>
    <property type="match status" value="2"/>
</dbReference>
<feature type="domain" description="ABC transmembrane type-1" evidence="10">
    <location>
        <begin position="370"/>
        <end position="558"/>
    </location>
</feature>
<evidence type="ECO:0000256" key="2">
    <source>
        <dbReference type="ARBA" id="ARBA00022448"/>
    </source>
</evidence>
<feature type="domain" description="ABC transmembrane type-1" evidence="10">
    <location>
        <begin position="78"/>
        <end position="286"/>
    </location>
</feature>
<dbReference type="InterPro" id="IPR000515">
    <property type="entry name" value="MetI-like"/>
</dbReference>
<organism evidence="11 12">
    <name type="scientific">Pseudoclavibacter terrae</name>
    <dbReference type="NCBI Taxonomy" id="1530195"/>
    <lineage>
        <taxon>Bacteria</taxon>
        <taxon>Bacillati</taxon>
        <taxon>Actinomycetota</taxon>
        <taxon>Actinomycetes</taxon>
        <taxon>Micrococcales</taxon>
        <taxon>Microbacteriaceae</taxon>
        <taxon>Pseudoclavibacter</taxon>
    </lineage>
</organism>
<feature type="transmembrane region" description="Helical" evidence="8">
    <location>
        <begin position="374"/>
        <end position="396"/>
    </location>
</feature>
<keyword evidence="4" id="KW-0997">Cell inner membrane</keyword>
<feature type="transmembrane region" description="Helical" evidence="8">
    <location>
        <begin position="311"/>
        <end position="335"/>
    </location>
</feature>
<evidence type="ECO:0000256" key="7">
    <source>
        <dbReference type="ARBA" id="ARBA00023136"/>
    </source>
</evidence>
<evidence type="ECO:0000256" key="1">
    <source>
        <dbReference type="ARBA" id="ARBA00004429"/>
    </source>
</evidence>
<evidence type="ECO:0000259" key="10">
    <source>
        <dbReference type="PROSITE" id="PS50928"/>
    </source>
</evidence>
<evidence type="ECO:0000256" key="4">
    <source>
        <dbReference type="ARBA" id="ARBA00022519"/>
    </source>
</evidence>
<dbReference type="PANTHER" id="PTHR43357">
    <property type="entry name" value="INNER MEMBRANE ABC TRANSPORTER PERMEASE PROTEIN YDCV"/>
    <property type="match status" value="1"/>
</dbReference>
<feature type="transmembrane region" description="Helical" evidence="8">
    <location>
        <begin position="156"/>
        <end position="184"/>
    </location>
</feature>
<reference evidence="11 12" key="1">
    <citation type="submission" date="2019-09" db="EMBL/GenBank/DDBJ databases">
        <title>Phylogeny of genus Pseudoclavibacter and closely related genus.</title>
        <authorList>
            <person name="Li Y."/>
        </authorList>
    </citation>
    <scope>NUCLEOTIDE SEQUENCE [LARGE SCALE GENOMIC DNA]</scope>
    <source>
        <strain evidence="11 12">THG-MD12</strain>
    </source>
</reference>